<keyword evidence="3" id="KW-1185">Reference proteome</keyword>
<evidence type="ECO:0000256" key="1">
    <source>
        <dbReference type="SAM" id="MobiDB-lite"/>
    </source>
</evidence>
<gene>
    <name evidence="2" type="primary">PLEST007669</name>
    <name evidence="2" type="ORF">PLESTB_001328800</name>
</gene>
<feature type="compositionally biased region" description="Low complexity" evidence="1">
    <location>
        <begin position="210"/>
        <end position="219"/>
    </location>
</feature>
<evidence type="ECO:0000313" key="3">
    <source>
        <dbReference type="Proteomes" id="UP001165080"/>
    </source>
</evidence>
<name>A0A9W6BUP4_9CHLO</name>
<dbReference type="Proteomes" id="UP001165080">
    <property type="component" value="Unassembled WGS sequence"/>
</dbReference>
<organism evidence="2 3">
    <name type="scientific">Pleodorina starrii</name>
    <dbReference type="NCBI Taxonomy" id="330485"/>
    <lineage>
        <taxon>Eukaryota</taxon>
        <taxon>Viridiplantae</taxon>
        <taxon>Chlorophyta</taxon>
        <taxon>core chlorophytes</taxon>
        <taxon>Chlorophyceae</taxon>
        <taxon>CS clade</taxon>
        <taxon>Chlamydomonadales</taxon>
        <taxon>Volvocaceae</taxon>
        <taxon>Pleodorina</taxon>
    </lineage>
</organism>
<protein>
    <submittedName>
        <fullName evidence="2">Uncharacterized protein</fullName>
    </submittedName>
</protein>
<dbReference type="AlphaFoldDB" id="A0A9W6BUP4"/>
<dbReference type="OrthoDB" id="532602at2759"/>
<accession>A0A9W6BUP4</accession>
<feature type="region of interest" description="Disordered" evidence="1">
    <location>
        <begin position="171"/>
        <end position="240"/>
    </location>
</feature>
<proteinExistence type="predicted"/>
<feature type="compositionally biased region" description="Polar residues" evidence="1">
    <location>
        <begin position="196"/>
        <end position="206"/>
    </location>
</feature>
<reference evidence="2 3" key="1">
    <citation type="journal article" date="2023" name="Commun. Biol.">
        <title>Reorganization of the ancestral sex-determining regions during the evolution of trioecy in Pleodorina starrii.</title>
        <authorList>
            <person name="Takahashi K."/>
            <person name="Suzuki S."/>
            <person name="Kawai-Toyooka H."/>
            <person name="Yamamoto K."/>
            <person name="Hamaji T."/>
            <person name="Ootsuki R."/>
            <person name="Yamaguchi H."/>
            <person name="Kawachi M."/>
            <person name="Higashiyama T."/>
            <person name="Nozaki H."/>
        </authorList>
    </citation>
    <scope>NUCLEOTIDE SEQUENCE [LARGE SCALE GENOMIC DNA]</scope>
    <source>
        <strain evidence="2 3">NIES-4479</strain>
    </source>
</reference>
<evidence type="ECO:0000313" key="2">
    <source>
        <dbReference type="EMBL" id="GLC58190.1"/>
    </source>
</evidence>
<dbReference type="EMBL" id="BRXU01000021">
    <property type="protein sequence ID" value="GLC58190.1"/>
    <property type="molecule type" value="Genomic_DNA"/>
</dbReference>
<comment type="caution">
    <text evidence="2">The sequence shown here is derived from an EMBL/GenBank/DDBJ whole genome shotgun (WGS) entry which is preliminary data.</text>
</comment>
<sequence length="309" mass="30820">MLSCKSVGCCHGLRPSQNSASTPMHGGIVSALSGDINRSFVGVAPTDSSRRYAVRGARGTWASSSAQSHVVKTLCLGGSDNGGNGGAGRHIRGGGSGDGSCGNNNNNNNNGSGNFGGGGDCDGFGDHLRRCSGPALLGALALVTASAAFPAASRATPVSLSSLLHGTAGSGSSDKAILSSSAPQGGGFGGSLSDSLAPSLQRSSVGATYGPSASFAGSPGPSPGPSPGSPGSGSGRPRSKVMHVACKGSTLVVPLTGHDPKGVDIPLPQPRFLPWQRRKIVDAPVELSEREARMLAARQNRVRDSLLVQ</sequence>